<evidence type="ECO:0000313" key="2">
    <source>
        <dbReference type="Proteomes" id="UP000285123"/>
    </source>
</evidence>
<proteinExistence type="predicted"/>
<reference evidence="1 2" key="1">
    <citation type="submission" date="2013-10" db="EMBL/GenBank/DDBJ databases">
        <title>Salinisphaera halophila YIM 95161 Genome Sequencing.</title>
        <authorList>
            <person name="Lai Q."/>
            <person name="Li C."/>
            <person name="Shao Z."/>
        </authorList>
    </citation>
    <scope>NUCLEOTIDE SEQUENCE [LARGE SCALE GENOMIC DNA]</scope>
    <source>
        <strain evidence="1 2">YIM 95161</strain>
    </source>
</reference>
<accession>A0A423PDJ8</accession>
<protein>
    <submittedName>
        <fullName evidence="1">Uncharacterized protein</fullName>
    </submittedName>
</protein>
<evidence type="ECO:0000313" key="1">
    <source>
        <dbReference type="EMBL" id="ROO23731.1"/>
    </source>
</evidence>
<organism evidence="1 2">
    <name type="scientific">Salinisphaera orenii YIM 95161</name>
    <dbReference type="NCBI Taxonomy" id="1051139"/>
    <lineage>
        <taxon>Bacteria</taxon>
        <taxon>Pseudomonadati</taxon>
        <taxon>Pseudomonadota</taxon>
        <taxon>Gammaproteobacteria</taxon>
        <taxon>Salinisphaerales</taxon>
        <taxon>Salinisphaeraceae</taxon>
        <taxon>Salinisphaera</taxon>
    </lineage>
</organism>
<comment type="caution">
    <text evidence="1">The sequence shown here is derived from an EMBL/GenBank/DDBJ whole genome shotgun (WGS) entry which is preliminary data.</text>
</comment>
<dbReference type="RefSeq" id="WP_123592541.1">
    <property type="nucleotide sequence ID" value="NZ_AYKF01000142.1"/>
</dbReference>
<dbReference type="Proteomes" id="UP000285123">
    <property type="component" value="Unassembled WGS sequence"/>
</dbReference>
<gene>
    <name evidence="1" type="ORF">SAHL_16755</name>
</gene>
<sequence length="235" mass="26777">MPDQDQSRALRIDEPVTRHTNSRQIDALDEIRRTTIREETLSRFAHEYPEAFWHWLDDDVEQVASSQDLDAFELLPASSYAGNTHYGLCRARAMRDLACDPDWPRPPANECLFCTRSVVDTGGYRWVRTAHVRVALVPDELLHAVVPVTVASRTQPLFDEGGSLSVIVWKRNERVTTEVLDRAVRTFRECRLPWFCQRCGSIESRAKPSAASASGWLVVDDGFIRTLAETRVNSY</sequence>
<dbReference type="AlphaFoldDB" id="A0A423PDJ8"/>
<name>A0A423PDJ8_9GAMM</name>
<dbReference type="EMBL" id="AYKF01000142">
    <property type="protein sequence ID" value="ROO23731.1"/>
    <property type="molecule type" value="Genomic_DNA"/>
</dbReference>